<feature type="transmembrane region" description="Helical" evidence="6">
    <location>
        <begin position="52"/>
        <end position="75"/>
    </location>
</feature>
<dbReference type="CDD" id="cd06173">
    <property type="entry name" value="MFS_MefA_like"/>
    <property type="match status" value="1"/>
</dbReference>
<evidence type="ECO:0000256" key="3">
    <source>
        <dbReference type="ARBA" id="ARBA00022692"/>
    </source>
</evidence>
<keyword evidence="8" id="KW-1185">Reference proteome</keyword>
<dbReference type="SUPFAM" id="SSF103473">
    <property type="entry name" value="MFS general substrate transporter"/>
    <property type="match status" value="1"/>
</dbReference>
<feature type="transmembrane region" description="Helical" evidence="6">
    <location>
        <begin position="384"/>
        <end position="405"/>
    </location>
</feature>
<proteinExistence type="predicted"/>
<keyword evidence="4 6" id="KW-1133">Transmembrane helix</keyword>
<feature type="transmembrane region" description="Helical" evidence="6">
    <location>
        <begin position="87"/>
        <end position="107"/>
    </location>
</feature>
<comment type="subcellular location">
    <subcellularLocation>
        <location evidence="1">Cell membrane</location>
        <topology evidence="1">Multi-pass membrane protein</topology>
    </subcellularLocation>
</comment>
<dbReference type="EMBL" id="PVLV01000687">
    <property type="protein sequence ID" value="PRH75754.1"/>
    <property type="molecule type" value="Genomic_DNA"/>
</dbReference>
<dbReference type="OrthoDB" id="4544213at2"/>
<feature type="transmembrane region" description="Helical" evidence="6">
    <location>
        <begin position="293"/>
        <end position="313"/>
    </location>
</feature>
<dbReference type="GO" id="GO:0022857">
    <property type="term" value="F:transmembrane transporter activity"/>
    <property type="evidence" value="ECO:0007669"/>
    <property type="project" value="InterPro"/>
</dbReference>
<feature type="transmembrane region" description="Helical" evidence="6">
    <location>
        <begin position="325"/>
        <end position="344"/>
    </location>
</feature>
<protein>
    <submittedName>
        <fullName evidence="7">MFS transporter</fullName>
    </submittedName>
</protein>
<evidence type="ECO:0000256" key="5">
    <source>
        <dbReference type="ARBA" id="ARBA00023136"/>
    </source>
</evidence>
<evidence type="ECO:0000256" key="6">
    <source>
        <dbReference type="SAM" id="Phobius"/>
    </source>
</evidence>
<accession>A0A2S9PMW1</accession>
<evidence type="ECO:0000256" key="4">
    <source>
        <dbReference type="ARBA" id="ARBA00022989"/>
    </source>
</evidence>
<keyword evidence="2" id="KW-1003">Cell membrane</keyword>
<dbReference type="GO" id="GO:0005886">
    <property type="term" value="C:plasma membrane"/>
    <property type="evidence" value="ECO:0007669"/>
    <property type="project" value="UniProtKB-SubCell"/>
</dbReference>
<evidence type="ECO:0000256" key="1">
    <source>
        <dbReference type="ARBA" id="ARBA00004651"/>
    </source>
</evidence>
<feature type="transmembrane region" description="Helical" evidence="6">
    <location>
        <begin position="350"/>
        <end position="372"/>
    </location>
</feature>
<dbReference type="Proteomes" id="UP000239322">
    <property type="component" value="Unassembled WGS sequence"/>
</dbReference>
<evidence type="ECO:0000313" key="7">
    <source>
        <dbReference type="EMBL" id="PRH75754.1"/>
    </source>
</evidence>
<name>A0A2S9PMW1_9ACTN</name>
<sequence length="444" mass="44748">MALVTSCLRSRSFRFPRTLRTSPPHGRGAFVERYASDARPLRHQAPARDFRLLWWANAGDALGTQASGAVLPLLLLGLGNSPQTVGLIAGASTAVGLLLGPFVAVVADRGARRRVMLASATVSALAMGALSLSLTVGTPPLGVILAAVLVERLATACFEAAARGTVALICPGPAQPRAVARLAAADQGALVIGPALGGTLYQVARVLPFLADALSYAVTALCVRALRTDLDAPAAARTPGEGLLRETAAGLRLVRATPLLRLVLLWTTTVNLVVVALYYGVVFALQRDGHGGALLGAVLAVSGAAGLAGSLAAPRVAKRFGAPRTVTAVTWLLVPLTAALAASTGAAAHAALLGCVCLLMPLAAVLLQARALQTTAPALQARTGAVLATASTGAAALAPVLAGVLADRISAAAPAVGCAAALALLAAYTSRRPVRRALTPGAGR</sequence>
<evidence type="ECO:0000256" key="2">
    <source>
        <dbReference type="ARBA" id="ARBA00022475"/>
    </source>
</evidence>
<dbReference type="PANTHER" id="PTHR23513:SF6">
    <property type="entry name" value="MAJOR FACILITATOR SUPERFAMILY ASSOCIATED DOMAIN-CONTAINING PROTEIN"/>
    <property type="match status" value="1"/>
</dbReference>
<evidence type="ECO:0000313" key="8">
    <source>
        <dbReference type="Proteomes" id="UP000239322"/>
    </source>
</evidence>
<comment type="caution">
    <text evidence="7">The sequence shown here is derived from an EMBL/GenBank/DDBJ whole genome shotgun (WGS) entry which is preliminary data.</text>
</comment>
<organism evidence="7 8">
    <name type="scientific">Streptomyces solincola</name>
    <dbReference type="NCBI Taxonomy" id="2100817"/>
    <lineage>
        <taxon>Bacteria</taxon>
        <taxon>Bacillati</taxon>
        <taxon>Actinomycetota</taxon>
        <taxon>Actinomycetes</taxon>
        <taxon>Kitasatosporales</taxon>
        <taxon>Streptomycetaceae</taxon>
        <taxon>Streptomyces</taxon>
    </lineage>
</organism>
<dbReference type="AlphaFoldDB" id="A0A2S9PMW1"/>
<dbReference type="Pfam" id="PF07690">
    <property type="entry name" value="MFS_1"/>
    <property type="match status" value="1"/>
</dbReference>
<keyword evidence="5 6" id="KW-0472">Membrane</keyword>
<keyword evidence="3 6" id="KW-0812">Transmembrane</keyword>
<gene>
    <name evidence="7" type="ORF">C6N75_29280</name>
</gene>
<dbReference type="PANTHER" id="PTHR23513">
    <property type="entry name" value="INTEGRAL MEMBRANE EFFLUX PROTEIN-RELATED"/>
    <property type="match status" value="1"/>
</dbReference>
<feature type="transmembrane region" description="Helical" evidence="6">
    <location>
        <begin position="411"/>
        <end position="428"/>
    </location>
</feature>
<dbReference type="InterPro" id="IPR036259">
    <property type="entry name" value="MFS_trans_sf"/>
</dbReference>
<feature type="transmembrane region" description="Helical" evidence="6">
    <location>
        <begin position="259"/>
        <end position="281"/>
    </location>
</feature>
<dbReference type="Gene3D" id="1.20.1250.20">
    <property type="entry name" value="MFS general substrate transporter like domains"/>
    <property type="match status" value="1"/>
</dbReference>
<reference evidence="7 8" key="1">
    <citation type="submission" date="2018-03" db="EMBL/GenBank/DDBJ databases">
        <title>Novel Streptomyces sp. from soil.</title>
        <authorList>
            <person name="Tan G.Y.A."/>
            <person name="Lee Z.Y."/>
        </authorList>
    </citation>
    <scope>NUCLEOTIDE SEQUENCE [LARGE SCALE GENOMIC DNA]</scope>
    <source>
        <strain evidence="7 8">ST5x</strain>
    </source>
</reference>
<dbReference type="InterPro" id="IPR011701">
    <property type="entry name" value="MFS"/>
</dbReference>